<evidence type="ECO:0000259" key="3">
    <source>
        <dbReference type="PROSITE" id="PS50287"/>
    </source>
</evidence>
<dbReference type="Proteomes" id="UP001164746">
    <property type="component" value="Chromosome 16"/>
</dbReference>
<dbReference type="Gene3D" id="3.10.250.10">
    <property type="entry name" value="SRCR-like domain"/>
    <property type="match status" value="1"/>
</dbReference>
<dbReference type="EMBL" id="CP111027">
    <property type="protein sequence ID" value="WAR29396.1"/>
    <property type="molecule type" value="Genomic_DNA"/>
</dbReference>
<dbReference type="PROSITE" id="PS50287">
    <property type="entry name" value="SRCR_2"/>
    <property type="match status" value="1"/>
</dbReference>
<dbReference type="SUPFAM" id="SSF56487">
    <property type="entry name" value="SRCR-like"/>
    <property type="match status" value="1"/>
</dbReference>
<dbReference type="PANTHER" id="PTHR48071">
    <property type="entry name" value="SRCR DOMAIN-CONTAINING PROTEIN"/>
    <property type="match status" value="1"/>
</dbReference>
<proteinExistence type="predicted"/>
<dbReference type="InterPro" id="IPR001190">
    <property type="entry name" value="SRCR"/>
</dbReference>
<dbReference type="PRINTS" id="PR00258">
    <property type="entry name" value="SPERACTRCPTR"/>
</dbReference>
<name>A0ABY7GDX7_MYAAR</name>
<accession>A0ABY7GDX7</accession>
<evidence type="ECO:0000313" key="5">
    <source>
        <dbReference type="Proteomes" id="UP001164746"/>
    </source>
</evidence>
<dbReference type="InterPro" id="IPR036772">
    <property type="entry name" value="SRCR-like_dom_sf"/>
</dbReference>
<evidence type="ECO:0000256" key="2">
    <source>
        <dbReference type="PROSITE-ProRule" id="PRU00196"/>
    </source>
</evidence>
<keyword evidence="1 2" id="KW-1015">Disulfide bond</keyword>
<dbReference type="PANTHER" id="PTHR48071:SF18">
    <property type="entry name" value="DELETED IN MALIGNANT BRAIN TUMORS 1 PROTEIN-RELATED"/>
    <property type="match status" value="1"/>
</dbReference>
<organism evidence="4 5">
    <name type="scientific">Mya arenaria</name>
    <name type="common">Soft-shell clam</name>
    <dbReference type="NCBI Taxonomy" id="6604"/>
    <lineage>
        <taxon>Eukaryota</taxon>
        <taxon>Metazoa</taxon>
        <taxon>Spiralia</taxon>
        <taxon>Lophotrochozoa</taxon>
        <taxon>Mollusca</taxon>
        <taxon>Bivalvia</taxon>
        <taxon>Autobranchia</taxon>
        <taxon>Heteroconchia</taxon>
        <taxon>Euheterodonta</taxon>
        <taxon>Imparidentia</taxon>
        <taxon>Neoheterodontei</taxon>
        <taxon>Myida</taxon>
        <taxon>Myoidea</taxon>
        <taxon>Myidae</taxon>
        <taxon>Mya</taxon>
    </lineage>
</organism>
<sequence>MTKNANVVCRMFGFRECGGVLKAGLGEGSGDILMDDVRCGGGESSFLGCPHRGWGVHDCGHAEDISYDVKRDKIMNY</sequence>
<reference evidence="4" key="1">
    <citation type="submission" date="2022-11" db="EMBL/GenBank/DDBJ databases">
        <title>Centuries of genome instability and evolution in soft-shell clam transmissible cancer (bioRxiv).</title>
        <authorList>
            <person name="Hart S.F.M."/>
            <person name="Yonemitsu M.A."/>
            <person name="Giersch R.M."/>
            <person name="Beal B.F."/>
            <person name="Arriagada G."/>
            <person name="Davis B.W."/>
            <person name="Ostrander E.A."/>
            <person name="Goff S.P."/>
            <person name="Metzger M.J."/>
        </authorList>
    </citation>
    <scope>NUCLEOTIDE SEQUENCE</scope>
    <source>
        <strain evidence="4">MELC-2E11</strain>
        <tissue evidence="4">Siphon/mantle</tissue>
    </source>
</reference>
<comment type="caution">
    <text evidence="2">Lacks conserved residue(s) required for the propagation of feature annotation.</text>
</comment>
<feature type="domain" description="SRCR" evidence="3">
    <location>
        <begin position="1"/>
        <end position="70"/>
    </location>
</feature>
<protein>
    <submittedName>
        <fullName evidence="4">DMBT1-like protein</fullName>
    </submittedName>
</protein>
<keyword evidence="5" id="KW-1185">Reference proteome</keyword>
<feature type="disulfide bond" evidence="2">
    <location>
        <begin position="39"/>
        <end position="49"/>
    </location>
</feature>
<gene>
    <name evidence="4" type="ORF">MAR_002964</name>
</gene>
<dbReference type="Pfam" id="PF00530">
    <property type="entry name" value="SRCR"/>
    <property type="match status" value="1"/>
</dbReference>
<evidence type="ECO:0000313" key="4">
    <source>
        <dbReference type="EMBL" id="WAR29396.1"/>
    </source>
</evidence>
<dbReference type="SMART" id="SM00202">
    <property type="entry name" value="SR"/>
    <property type="match status" value="1"/>
</dbReference>
<evidence type="ECO:0000256" key="1">
    <source>
        <dbReference type="ARBA" id="ARBA00023157"/>
    </source>
</evidence>